<evidence type="ECO:0000313" key="2">
    <source>
        <dbReference type="EMBL" id="NLW34954.1"/>
    </source>
</evidence>
<comment type="caution">
    <text evidence="2">The sequence shown here is derived from an EMBL/GenBank/DDBJ whole genome shotgun (WGS) entry which is preliminary data.</text>
</comment>
<dbReference type="Pfam" id="PF12804">
    <property type="entry name" value="NTP_transf_3"/>
    <property type="match status" value="1"/>
</dbReference>
<proteinExistence type="predicted"/>
<dbReference type="PANTHER" id="PTHR43777">
    <property type="entry name" value="MOLYBDENUM COFACTOR CYTIDYLYLTRANSFERASE"/>
    <property type="match status" value="1"/>
</dbReference>
<dbReference type="GO" id="GO:0016779">
    <property type="term" value="F:nucleotidyltransferase activity"/>
    <property type="evidence" value="ECO:0007669"/>
    <property type="project" value="UniProtKB-ARBA"/>
</dbReference>
<dbReference type="PANTHER" id="PTHR43777:SF1">
    <property type="entry name" value="MOLYBDENUM COFACTOR CYTIDYLYLTRANSFERASE"/>
    <property type="match status" value="1"/>
</dbReference>
<dbReference type="InterPro" id="IPR025877">
    <property type="entry name" value="MobA-like_NTP_Trfase"/>
</dbReference>
<organism evidence="2 3">
    <name type="scientific">Syntrophorhabdus aromaticivorans</name>
    <dbReference type="NCBI Taxonomy" id="328301"/>
    <lineage>
        <taxon>Bacteria</taxon>
        <taxon>Pseudomonadati</taxon>
        <taxon>Thermodesulfobacteriota</taxon>
        <taxon>Syntrophorhabdia</taxon>
        <taxon>Syntrophorhabdales</taxon>
        <taxon>Syntrophorhabdaceae</taxon>
        <taxon>Syntrophorhabdus</taxon>
    </lineage>
</organism>
<protein>
    <submittedName>
        <fullName evidence="2">Nucleotidyltransferase family protein</fullName>
    </submittedName>
</protein>
<name>A0A971S0U8_9BACT</name>
<feature type="domain" description="MobA-like NTP transferase" evidence="1">
    <location>
        <begin position="6"/>
        <end position="165"/>
    </location>
</feature>
<dbReference type="CDD" id="cd04182">
    <property type="entry name" value="GT_2_like_f"/>
    <property type="match status" value="1"/>
</dbReference>
<dbReference type="EMBL" id="JAAYEE010000097">
    <property type="protein sequence ID" value="NLW34954.1"/>
    <property type="molecule type" value="Genomic_DNA"/>
</dbReference>
<dbReference type="InterPro" id="IPR029044">
    <property type="entry name" value="Nucleotide-diphossugar_trans"/>
</dbReference>
<dbReference type="Gene3D" id="3.90.550.10">
    <property type="entry name" value="Spore Coat Polysaccharide Biosynthesis Protein SpsA, Chain A"/>
    <property type="match status" value="1"/>
</dbReference>
<dbReference type="SUPFAM" id="SSF53448">
    <property type="entry name" value="Nucleotide-diphospho-sugar transferases"/>
    <property type="match status" value="1"/>
</dbReference>
<dbReference type="AlphaFoldDB" id="A0A971S0U8"/>
<reference evidence="2" key="2">
    <citation type="submission" date="2020-01" db="EMBL/GenBank/DDBJ databases">
        <authorList>
            <person name="Campanaro S."/>
        </authorList>
    </citation>
    <scope>NUCLEOTIDE SEQUENCE</scope>
    <source>
        <strain evidence="2">AS06rmzACSIP_7</strain>
    </source>
</reference>
<reference evidence="2" key="1">
    <citation type="journal article" date="2020" name="Biotechnol. Biofuels">
        <title>New insights from the biogas microbiome by comprehensive genome-resolved metagenomics of nearly 1600 species originating from multiple anaerobic digesters.</title>
        <authorList>
            <person name="Campanaro S."/>
            <person name="Treu L."/>
            <person name="Rodriguez-R L.M."/>
            <person name="Kovalovszki A."/>
            <person name="Ziels R.M."/>
            <person name="Maus I."/>
            <person name="Zhu X."/>
            <person name="Kougias P.G."/>
            <person name="Basile A."/>
            <person name="Luo G."/>
            <person name="Schluter A."/>
            <person name="Konstantinidis K.T."/>
            <person name="Angelidaki I."/>
        </authorList>
    </citation>
    <scope>NUCLEOTIDE SEQUENCE</scope>
    <source>
        <strain evidence="2">AS06rmzACSIP_7</strain>
    </source>
</reference>
<gene>
    <name evidence="2" type="ORF">GXY80_05650</name>
</gene>
<sequence>MKRIRAVILAAGRSRRLGFSKLTLRIDGESVIRRSVRPFLREDVEKVIVVTGHEHRKVERELIGFKVDLVHNPLHGDGMSTSVRAAIPFLGNADTILFHLGDKPFVKPERISLMLDKCRREGAKIIVPVCDGKKGHPVLIDADIVRDEIGALEGDKGLREVIEKRKGDVVFIEGDEGSLFDIDTLREVDYLRERGYRIEEGER</sequence>
<evidence type="ECO:0000313" key="3">
    <source>
        <dbReference type="Proteomes" id="UP000777265"/>
    </source>
</evidence>
<dbReference type="Proteomes" id="UP000777265">
    <property type="component" value="Unassembled WGS sequence"/>
</dbReference>
<accession>A0A971S0U8</accession>
<evidence type="ECO:0000259" key="1">
    <source>
        <dbReference type="Pfam" id="PF12804"/>
    </source>
</evidence>